<feature type="compositionally biased region" description="Polar residues" evidence="4">
    <location>
        <begin position="325"/>
        <end position="343"/>
    </location>
</feature>
<dbReference type="InterPro" id="IPR000618">
    <property type="entry name" value="Insect_cuticle"/>
</dbReference>
<evidence type="ECO:0000256" key="4">
    <source>
        <dbReference type="SAM" id="MobiDB-lite"/>
    </source>
</evidence>
<dbReference type="PROSITE" id="PS00233">
    <property type="entry name" value="CHIT_BIND_RR_1"/>
    <property type="match status" value="1"/>
</dbReference>
<dbReference type="GO" id="GO:0042302">
    <property type="term" value="F:structural constituent of cuticle"/>
    <property type="evidence" value="ECO:0007669"/>
    <property type="project" value="UniProtKB-UniRule"/>
</dbReference>
<feature type="region of interest" description="Disordered" evidence="4">
    <location>
        <begin position="252"/>
        <end position="271"/>
    </location>
</feature>
<feature type="region of interest" description="Disordered" evidence="4">
    <location>
        <begin position="303"/>
        <end position="343"/>
    </location>
</feature>
<feature type="compositionally biased region" description="Polar residues" evidence="4">
    <location>
        <begin position="258"/>
        <end position="267"/>
    </location>
</feature>
<dbReference type="InterPro" id="IPR051217">
    <property type="entry name" value="Insect_Cuticle_Struc_Prot"/>
</dbReference>
<comment type="caution">
    <text evidence="6">The sequence shown here is derived from an EMBL/GenBank/DDBJ whole genome shotgun (WGS) entry which is preliminary data.</text>
</comment>
<evidence type="ECO:0000313" key="7">
    <source>
        <dbReference type="Proteomes" id="UP001314205"/>
    </source>
</evidence>
<feature type="signal peptide" evidence="5">
    <location>
        <begin position="1"/>
        <end position="15"/>
    </location>
</feature>
<feature type="chain" id="PRO_5043595120" evidence="5">
    <location>
        <begin position="16"/>
        <end position="515"/>
    </location>
</feature>
<evidence type="ECO:0000313" key="6">
    <source>
        <dbReference type="EMBL" id="CAK1595239.1"/>
    </source>
</evidence>
<dbReference type="Pfam" id="PF00379">
    <property type="entry name" value="Chitin_bind_4"/>
    <property type="match status" value="1"/>
</dbReference>
<organism evidence="6 7">
    <name type="scientific">Parnassius mnemosyne</name>
    <name type="common">clouded apollo</name>
    <dbReference type="NCBI Taxonomy" id="213953"/>
    <lineage>
        <taxon>Eukaryota</taxon>
        <taxon>Metazoa</taxon>
        <taxon>Ecdysozoa</taxon>
        <taxon>Arthropoda</taxon>
        <taxon>Hexapoda</taxon>
        <taxon>Insecta</taxon>
        <taxon>Pterygota</taxon>
        <taxon>Neoptera</taxon>
        <taxon>Endopterygota</taxon>
        <taxon>Lepidoptera</taxon>
        <taxon>Glossata</taxon>
        <taxon>Ditrysia</taxon>
        <taxon>Papilionoidea</taxon>
        <taxon>Papilionidae</taxon>
        <taxon>Parnassiinae</taxon>
        <taxon>Parnassini</taxon>
        <taxon>Parnassius</taxon>
        <taxon>Driopa</taxon>
    </lineage>
</organism>
<dbReference type="GO" id="GO:0031012">
    <property type="term" value="C:extracellular matrix"/>
    <property type="evidence" value="ECO:0007669"/>
    <property type="project" value="TreeGrafter"/>
</dbReference>
<keyword evidence="1 3" id="KW-0193">Cuticle</keyword>
<reference evidence="6 7" key="1">
    <citation type="submission" date="2023-11" db="EMBL/GenBank/DDBJ databases">
        <authorList>
            <person name="Hedman E."/>
            <person name="Englund M."/>
            <person name="Stromberg M."/>
            <person name="Nyberg Akerstrom W."/>
            <person name="Nylinder S."/>
            <person name="Jareborg N."/>
            <person name="Kallberg Y."/>
            <person name="Kronander E."/>
        </authorList>
    </citation>
    <scope>NUCLEOTIDE SEQUENCE [LARGE SCALE GENOMIC DNA]</scope>
</reference>
<dbReference type="Proteomes" id="UP001314205">
    <property type="component" value="Unassembled WGS sequence"/>
</dbReference>
<dbReference type="InterPro" id="IPR031311">
    <property type="entry name" value="CHIT_BIND_RR_consensus"/>
</dbReference>
<evidence type="ECO:0000256" key="2">
    <source>
        <dbReference type="ARBA" id="ARBA00022729"/>
    </source>
</evidence>
<evidence type="ECO:0000256" key="1">
    <source>
        <dbReference type="ARBA" id="ARBA00022460"/>
    </source>
</evidence>
<accession>A0AAV1LMF8</accession>
<dbReference type="PANTHER" id="PTHR12236:SF79">
    <property type="entry name" value="CUTICULAR PROTEIN 50CB-RELATED"/>
    <property type="match status" value="1"/>
</dbReference>
<dbReference type="AlphaFoldDB" id="A0AAV1LMF8"/>
<evidence type="ECO:0000256" key="3">
    <source>
        <dbReference type="PROSITE-ProRule" id="PRU00497"/>
    </source>
</evidence>
<proteinExistence type="predicted"/>
<keyword evidence="2 5" id="KW-0732">Signal</keyword>
<sequence>MLLVIVLMFLEVAKPQEVSTRSSLLGLRKQHAFEVNEYLKKLLSPDPTRKGPVLFPNDAPPPPPTPLIVTSRPLIESIARSELNPNLTGNTITDQSQVNTASLKPSYLGRITHYKAIPLRLPAVQPASLRSGVSYTLSPTIASNVIDHDYSYDSVPYMDIVKKSVSRNSGFKERYPKYDETATLPPIYNAISQHAQQNALKTRQSHPVYDYQSKQQINQYDSNNFSDEGSNSQNAEDKNYAFSYIVKDEKTGDDFSHSQRSSGSATNGEYRVRLPDGRLQIVSYTADENGYKADVKYDVDSTGNSVEYSTQNQQKNANNRKDYNENSNQFTNNAAKYSSGNNKVYSNYNSPTKVELYQDLSKEYYNDYSSEHGTKNYDPHQSKFADLLKEKKTDTVSNLDFKTNFDPDYLTSTLKPNYLKLTDVLTKALPNVQPTFNYNYPKVETTTENFVLIDDRNRFTSPNTPSVSPHFNSFVASTPRNYLVSTIASLKDRVGSKPLLSDSFISRINKYLSFK</sequence>
<dbReference type="EMBL" id="CAVLGL010000091">
    <property type="protein sequence ID" value="CAK1595239.1"/>
    <property type="molecule type" value="Genomic_DNA"/>
</dbReference>
<evidence type="ECO:0000256" key="5">
    <source>
        <dbReference type="SAM" id="SignalP"/>
    </source>
</evidence>
<feature type="compositionally biased region" description="Polar residues" evidence="4">
    <location>
        <begin position="303"/>
        <end position="317"/>
    </location>
</feature>
<dbReference type="PANTHER" id="PTHR12236">
    <property type="entry name" value="STRUCTURAL CONTITUENT OF CUTICLE"/>
    <property type="match status" value="1"/>
</dbReference>
<protein>
    <submittedName>
        <fullName evidence="6">Uncharacterized protein</fullName>
    </submittedName>
</protein>
<dbReference type="GO" id="GO:0005615">
    <property type="term" value="C:extracellular space"/>
    <property type="evidence" value="ECO:0007669"/>
    <property type="project" value="TreeGrafter"/>
</dbReference>
<keyword evidence="7" id="KW-1185">Reference proteome</keyword>
<gene>
    <name evidence="6" type="ORF">PARMNEM_LOCUS14745</name>
</gene>
<name>A0AAV1LMF8_9NEOP</name>
<dbReference type="PROSITE" id="PS51155">
    <property type="entry name" value="CHIT_BIND_RR_2"/>
    <property type="match status" value="1"/>
</dbReference>